<gene>
    <name evidence="1" type="ORF">FGO68_gene809</name>
</gene>
<proteinExistence type="predicted"/>
<evidence type="ECO:0000313" key="1">
    <source>
        <dbReference type="EMBL" id="TNV87709.1"/>
    </source>
</evidence>
<sequence length="106" mass="12013">MAQPANKINKKQSTALVEQAPLEEIEISNSEFLRTNVEPTLCQLFTQVLQTKPPDPVPLMVEIFGKMLQEKGLEVKAKSPMDQIQELIVQKAALQKEIEELERNQV</sequence>
<name>A0A8J8T9X5_HALGN</name>
<dbReference type="AlphaFoldDB" id="A0A8J8T9X5"/>
<protein>
    <submittedName>
        <fullName evidence="1">Uncharacterized protein</fullName>
    </submittedName>
</protein>
<comment type="caution">
    <text evidence="1">The sequence shown here is derived from an EMBL/GenBank/DDBJ whole genome shotgun (WGS) entry which is preliminary data.</text>
</comment>
<reference evidence="1" key="1">
    <citation type="submission" date="2019-06" db="EMBL/GenBank/DDBJ databases">
        <authorList>
            <person name="Zheng W."/>
        </authorList>
    </citation>
    <scope>NUCLEOTIDE SEQUENCE</scope>
    <source>
        <strain evidence="1">QDHG01</strain>
    </source>
</reference>
<keyword evidence="2" id="KW-1185">Reference proteome</keyword>
<evidence type="ECO:0000313" key="2">
    <source>
        <dbReference type="Proteomes" id="UP000785679"/>
    </source>
</evidence>
<dbReference type="Proteomes" id="UP000785679">
    <property type="component" value="Unassembled WGS sequence"/>
</dbReference>
<accession>A0A8J8T9X5</accession>
<dbReference type="EMBL" id="RRYP01000267">
    <property type="protein sequence ID" value="TNV87709.1"/>
    <property type="molecule type" value="Genomic_DNA"/>
</dbReference>
<organism evidence="1 2">
    <name type="scientific">Halteria grandinella</name>
    <dbReference type="NCBI Taxonomy" id="5974"/>
    <lineage>
        <taxon>Eukaryota</taxon>
        <taxon>Sar</taxon>
        <taxon>Alveolata</taxon>
        <taxon>Ciliophora</taxon>
        <taxon>Intramacronucleata</taxon>
        <taxon>Spirotrichea</taxon>
        <taxon>Stichotrichia</taxon>
        <taxon>Sporadotrichida</taxon>
        <taxon>Halteriidae</taxon>
        <taxon>Halteria</taxon>
    </lineage>
</organism>